<evidence type="ECO:0000259" key="3">
    <source>
        <dbReference type="PROSITE" id="PS50930"/>
    </source>
</evidence>
<dbReference type="InterPro" id="IPR001789">
    <property type="entry name" value="Sig_transdc_resp-reg_receiver"/>
</dbReference>
<feature type="modified residue" description="4-aspartylphosphate" evidence="1">
    <location>
        <position position="56"/>
    </location>
</feature>
<dbReference type="PANTHER" id="PTHR37299">
    <property type="entry name" value="TRANSCRIPTIONAL REGULATOR-RELATED"/>
    <property type="match status" value="1"/>
</dbReference>
<dbReference type="AlphaFoldDB" id="A0A1G7H1I3"/>
<dbReference type="EMBL" id="FNBN01000001">
    <property type="protein sequence ID" value="SDE94205.1"/>
    <property type="molecule type" value="Genomic_DNA"/>
</dbReference>
<dbReference type="Gene3D" id="3.40.50.2300">
    <property type="match status" value="1"/>
</dbReference>
<dbReference type="Pfam" id="PF00072">
    <property type="entry name" value="Response_reg"/>
    <property type="match status" value="1"/>
</dbReference>
<reference evidence="4 5" key="1">
    <citation type="submission" date="2016-10" db="EMBL/GenBank/DDBJ databases">
        <authorList>
            <person name="de Groot N.N."/>
        </authorList>
    </citation>
    <scope>NUCLEOTIDE SEQUENCE [LARGE SCALE GENOMIC DNA]</scope>
    <source>
        <strain evidence="4 5">DSM 527</strain>
    </source>
</reference>
<evidence type="ECO:0000313" key="5">
    <source>
        <dbReference type="Proteomes" id="UP000199045"/>
    </source>
</evidence>
<dbReference type="Proteomes" id="UP000199045">
    <property type="component" value="Unassembled WGS sequence"/>
</dbReference>
<protein>
    <submittedName>
        <fullName evidence="4">DNA-binding response regulator, LytR/AlgR family</fullName>
    </submittedName>
</protein>
<dbReference type="Pfam" id="PF04397">
    <property type="entry name" value="LytTR"/>
    <property type="match status" value="1"/>
</dbReference>
<proteinExistence type="predicted"/>
<evidence type="ECO:0000313" key="4">
    <source>
        <dbReference type="EMBL" id="SDE94205.1"/>
    </source>
</evidence>
<dbReference type="PROSITE" id="PS50110">
    <property type="entry name" value="RESPONSE_REGULATORY"/>
    <property type="match status" value="1"/>
</dbReference>
<dbReference type="SMART" id="SM00850">
    <property type="entry name" value="LytTR"/>
    <property type="match status" value="1"/>
</dbReference>
<keyword evidence="1" id="KW-0597">Phosphoprotein</keyword>
<name>A0A1G7H1I3_CHIFI</name>
<organism evidence="4 5">
    <name type="scientific">Chitinophaga filiformis</name>
    <name type="common">Myxococcus filiformis</name>
    <name type="synonym">Flexibacter filiformis</name>
    <dbReference type="NCBI Taxonomy" id="104663"/>
    <lineage>
        <taxon>Bacteria</taxon>
        <taxon>Pseudomonadati</taxon>
        <taxon>Bacteroidota</taxon>
        <taxon>Chitinophagia</taxon>
        <taxon>Chitinophagales</taxon>
        <taxon>Chitinophagaceae</taxon>
        <taxon>Chitinophaga</taxon>
    </lineage>
</organism>
<dbReference type="SMART" id="SM00448">
    <property type="entry name" value="REC"/>
    <property type="match status" value="1"/>
</dbReference>
<feature type="domain" description="Response regulatory" evidence="2">
    <location>
        <begin position="5"/>
        <end position="116"/>
    </location>
</feature>
<dbReference type="RefSeq" id="WP_089828427.1">
    <property type="nucleotide sequence ID" value="NZ_FNBN01000001.1"/>
</dbReference>
<accession>A0A1G7H1I3</accession>
<sequence>MRPLHVIAIDDEPIAHDVLSFYSSQLKEIVLRRQFTSSDQARQYLMCHNVDLILLDIEMAEVNGLEFYRSLPIKPMVIFTTAYANYAVDGFNVAAMDYLLKPFSAERFEQAIAKAALHCKMTESNTDSCLYVRSDYQTKKIPFTDILFIEGLNNYVKIYTQSSDKPVLSMISMKEVTRQLPDQQFFRIHRSYIVSRKRVTAIGSRYLKLEDRQLPIGDTYRHNIHLWRKTS</sequence>
<dbReference type="InterPro" id="IPR007492">
    <property type="entry name" value="LytTR_DNA-bd_dom"/>
</dbReference>
<dbReference type="GO" id="GO:0003677">
    <property type="term" value="F:DNA binding"/>
    <property type="evidence" value="ECO:0007669"/>
    <property type="project" value="UniProtKB-KW"/>
</dbReference>
<gene>
    <name evidence="4" type="ORF">SAMN04488121_101261</name>
</gene>
<dbReference type="InterPro" id="IPR046947">
    <property type="entry name" value="LytR-like"/>
</dbReference>
<dbReference type="PANTHER" id="PTHR37299:SF1">
    <property type="entry name" value="STAGE 0 SPORULATION PROTEIN A HOMOLOG"/>
    <property type="match status" value="1"/>
</dbReference>
<dbReference type="GO" id="GO:0000156">
    <property type="term" value="F:phosphorelay response regulator activity"/>
    <property type="evidence" value="ECO:0007669"/>
    <property type="project" value="InterPro"/>
</dbReference>
<dbReference type="Gene3D" id="2.40.50.1020">
    <property type="entry name" value="LytTr DNA-binding domain"/>
    <property type="match status" value="1"/>
</dbReference>
<dbReference type="SUPFAM" id="SSF52172">
    <property type="entry name" value="CheY-like"/>
    <property type="match status" value="1"/>
</dbReference>
<feature type="domain" description="HTH LytTR-type" evidence="3">
    <location>
        <begin position="130"/>
        <end position="199"/>
    </location>
</feature>
<dbReference type="OrthoDB" id="9787344at2"/>
<dbReference type="STRING" id="104663.SAMN04488121_101261"/>
<evidence type="ECO:0000256" key="1">
    <source>
        <dbReference type="PROSITE-ProRule" id="PRU00169"/>
    </source>
</evidence>
<evidence type="ECO:0000259" key="2">
    <source>
        <dbReference type="PROSITE" id="PS50110"/>
    </source>
</evidence>
<keyword evidence="4" id="KW-0238">DNA-binding</keyword>
<dbReference type="InterPro" id="IPR011006">
    <property type="entry name" value="CheY-like_superfamily"/>
</dbReference>
<dbReference type="PROSITE" id="PS50930">
    <property type="entry name" value="HTH_LYTTR"/>
    <property type="match status" value="1"/>
</dbReference>